<evidence type="ECO:0000313" key="2">
    <source>
        <dbReference type="Proteomes" id="UP001629536"/>
    </source>
</evidence>
<comment type="caution">
    <text evidence="1">The sequence shown here is derived from an EMBL/GenBank/DDBJ whole genome shotgun (WGS) entry which is preliminary data.</text>
</comment>
<dbReference type="InterPro" id="IPR023198">
    <property type="entry name" value="PGP-like_dom2"/>
</dbReference>
<dbReference type="Pfam" id="PF13419">
    <property type="entry name" value="HAD_2"/>
    <property type="match status" value="1"/>
</dbReference>
<evidence type="ECO:0000313" key="1">
    <source>
        <dbReference type="EMBL" id="MFM1524145.1"/>
    </source>
</evidence>
<gene>
    <name evidence="1" type="ORF">ABGF40_00485</name>
</gene>
<dbReference type="InterPro" id="IPR023214">
    <property type="entry name" value="HAD_sf"/>
</dbReference>
<dbReference type="RefSeq" id="WP_408126077.1">
    <property type="nucleotide sequence ID" value="NZ_JBFNFH010000001.1"/>
</dbReference>
<dbReference type="SUPFAM" id="SSF56784">
    <property type="entry name" value="HAD-like"/>
    <property type="match status" value="1"/>
</dbReference>
<dbReference type="Proteomes" id="UP001629536">
    <property type="component" value="Unassembled WGS sequence"/>
</dbReference>
<dbReference type="PANTHER" id="PTHR43434:SF1">
    <property type="entry name" value="PHOSPHOGLYCOLATE PHOSPHATASE"/>
    <property type="match status" value="1"/>
</dbReference>
<dbReference type="SFLD" id="SFLDG01129">
    <property type="entry name" value="C1.5:_HAD__Beta-PGM__Phosphata"/>
    <property type="match status" value="1"/>
</dbReference>
<dbReference type="InterPro" id="IPR036412">
    <property type="entry name" value="HAD-like_sf"/>
</dbReference>
<dbReference type="PANTHER" id="PTHR43434">
    <property type="entry name" value="PHOSPHOGLYCOLATE PHOSPHATASE"/>
    <property type="match status" value="1"/>
</dbReference>
<dbReference type="SFLD" id="SFLDS00003">
    <property type="entry name" value="Haloacid_Dehalogenase"/>
    <property type="match status" value="1"/>
</dbReference>
<dbReference type="InterPro" id="IPR050155">
    <property type="entry name" value="HAD-like_hydrolase_sf"/>
</dbReference>
<dbReference type="Gene3D" id="3.40.50.1000">
    <property type="entry name" value="HAD superfamily/HAD-like"/>
    <property type="match status" value="1"/>
</dbReference>
<accession>A0ABW9F4Z3</accession>
<name>A0ABW9F4Z3_9FIRM</name>
<reference evidence="1 2" key="1">
    <citation type="journal article" date="2024" name="Front. Microbiol.">
        <title>Pangenomic and biochemical analyses of Helcococcus ovis reveal widespread tetracycline resistance and a novel bacterial species, Helcococcus bovis.</title>
        <authorList>
            <person name="Cunha F."/>
            <person name="Zhai Y."/>
            <person name="Casaro S."/>
            <person name="Jones K.L."/>
            <person name="Hernandez M."/>
            <person name="Bisinotto R.S."/>
            <person name="Kariyawasam S."/>
            <person name="Brown M.B."/>
            <person name="Phillips A."/>
            <person name="Jeong K.C."/>
            <person name="Galvao K.N."/>
        </authorList>
    </citation>
    <scope>NUCLEOTIDE SEQUENCE [LARGE SCALE GENOMIC DNA]</scope>
    <source>
        <strain evidence="1 2">KG197</strain>
    </source>
</reference>
<dbReference type="Gene3D" id="1.10.150.240">
    <property type="entry name" value="Putative phosphatase, domain 2"/>
    <property type="match status" value="1"/>
</dbReference>
<dbReference type="EMBL" id="JBFNFH010000001">
    <property type="protein sequence ID" value="MFM1524145.1"/>
    <property type="molecule type" value="Genomic_DNA"/>
</dbReference>
<keyword evidence="2" id="KW-1185">Reference proteome</keyword>
<proteinExistence type="predicted"/>
<organism evidence="1 2">
    <name type="scientific">Helcococcus bovis</name>
    <dbReference type="NCBI Taxonomy" id="3153252"/>
    <lineage>
        <taxon>Bacteria</taxon>
        <taxon>Bacillati</taxon>
        <taxon>Bacillota</taxon>
        <taxon>Tissierellia</taxon>
        <taxon>Tissierellales</taxon>
        <taxon>Peptoniphilaceae</taxon>
        <taxon>Helcococcus</taxon>
    </lineage>
</organism>
<sequence>MKKKLVFDMDGTLFNTMGMWMNIINDIMNHKELINDLDPMDTHEDSMIDFAYGFIKEQLKEYDKNKVLRLLHNYFINAYSKNNLCKENVKEKLAELHNMGYEIYLATATDFEYANTGITSNGLKHYFKDIFTPDTIHSSKHHISYFEKILEKLETTPENIVFFDDSMYANDFANKVGFRSVAVFDEHTNLMEENIKISDFYIENFDEIDDKILD</sequence>
<dbReference type="InterPro" id="IPR041492">
    <property type="entry name" value="HAD_2"/>
</dbReference>
<protein>
    <submittedName>
        <fullName evidence="1">HAD hydrolase-like protein</fullName>
    </submittedName>
</protein>